<dbReference type="GO" id="GO:0008234">
    <property type="term" value="F:cysteine-type peptidase activity"/>
    <property type="evidence" value="ECO:0007669"/>
    <property type="project" value="UniProtKB-KW"/>
</dbReference>
<evidence type="ECO:0000256" key="9">
    <source>
        <dbReference type="ARBA" id="ARBA00023288"/>
    </source>
</evidence>
<evidence type="ECO:0000256" key="5">
    <source>
        <dbReference type="ARBA" id="ARBA00022801"/>
    </source>
</evidence>
<dbReference type="InterPro" id="IPR038765">
    <property type="entry name" value="Papain-like_cys_pep_sf"/>
</dbReference>
<proteinExistence type="inferred from homology"/>
<evidence type="ECO:0000256" key="6">
    <source>
        <dbReference type="ARBA" id="ARBA00022807"/>
    </source>
</evidence>
<dbReference type="Pfam" id="PF00877">
    <property type="entry name" value="NLPC_P60"/>
    <property type="match status" value="1"/>
</dbReference>
<evidence type="ECO:0000256" key="8">
    <source>
        <dbReference type="ARBA" id="ARBA00023139"/>
    </source>
</evidence>
<dbReference type="PANTHER" id="PTHR47360">
    <property type="entry name" value="MUREIN DD-ENDOPEPTIDASE MEPS/MUREIN LD-CARBOXYPEPTIDASE"/>
    <property type="match status" value="1"/>
</dbReference>
<organism evidence="11 12">
    <name type="scientific">Vibrio palustris</name>
    <dbReference type="NCBI Taxonomy" id="1918946"/>
    <lineage>
        <taxon>Bacteria</taxon>
        <taxon>Pseudomonadati</taxon>
        <taxon>Pseudomonadota</taxon>
        <taxon>Gammaproteobacteria</taxon>
        <taxon>Vibrionales</taxon>
        <taxon>Vibrionaceae</taxon>
        <taxon>Vibrio</taxon>
    </lineage>
</organism>
<evidence type="ECO:0000256" key="7">
    <source>
        <dbReference type="ARBA" id="ARBA00023136"/>
    </source>
</evidence>
<dbReference type="PROSITE" id="PS51935">
    <property type="entry name" value="NLPC_P60"/>
    <property type="match status" value="1"/>
</dbReference>
<dbReference type="InterPro" id="IPR052062">
    <property type="entry name" value="Murein_DD/LD_carboxypeptidase"/>
</dbReference>
<evidence type="ECO:0000313" key="11">
    <source>
        <dbReference type="EMBL" id="SJL83133.1"/>
    </source>
</evidence>
<evidence type="ECO:0000256" key="4">
    <source>
        <dbReference type="ARBA" id="ARBA00022729"/>
    </source>
</evidence>
<comment type="similarity">
    <text evidence="2">Belongs to the peptidase C40 family.</text>
</comment>
<dbReference type="EC" id="3.4.-.-" evidence="11"/>
<sequence>MPIFSMPPAFTSVAGEKWSLWLLTLSCLAGCSTSPTPSNPPAKTLRDQNGTLNQTRPLKDFYDKWQGVPYRWGGATPTGVDCSALVQIAYANTWQIALPRTTTQQSSVGRRVTPSHARYGDLVFFHITRQEKHVGLYLGQQKFIHASSSQGVMISRMDNPYWASHFWQFRHIKK</sequence>
<evidence type="ECO:0000313" key="12">
    <source>
        <dbReference type="Proteomes" id="UP000189475"/>
    </source>
</evidence>
<keyword evidence="8" id="KW-0564">Palmitate</keyword>
<dbReference type="AlphaFoldDB" id="A0A1R4B2K2"/>
<comment type="subcellular location">
    <subcellularLocation>
        <location evidence="1">Membrane</location>
        <topology evidence="1">Lipid-anchor</topology>
    </subcellularLocation>
</comment>
<gene>
    <name evidence="11" type="primary">mepS</name>
    <name evidence="11" type="ORF">VPAL9027_01082</name>
</gene>
<dbReference type="RefSeq" id="WP_420856674.1">
    <property type="nucleotide sequence ID" value="NZ_AP024887.1"/>
</dbReference>
<keyword evidence="4" id="KW-0732">Signal</keyword>
<dbReference type="SUPFAM" id="SSF54001">
    <property type="entry name" value="Cysteine proteinases"/>
    <property type="match status" value="1"/>
</dbReference>
<evidence type="ECO:0000256" key="3">
    <source>
        <dbReference type="ARBA" id="ARBA00022670"/>
    </source>
</evidence>
<dbReference type="GO" id="GO:0004180">
    <property type="term" value="F:carboxypeptidase activity"/>
    <property type="evidence" value="ECO:0007669"/>
    <property type="project" value="UniProtKB-KW"/>
</dbReference>
<keyword evidence="6" id="KW-0788">Thiol protease</keyword>
<evidence type="ECO:0000256" key="1">
    <source>
        <dbReference type="ARBA" id="ARBA00004635"/>
    </source>
</evidence>
<keyword evidence="5 11" id="KW-0378">Hydrolase</keyword>
<dbReference type="InterPro" id="IPR000064">
    <property type="entry name" value="NLP_P60_dom"/>
</dbReference>
<dbReference type="Proteomes" id="UP000189475">
    <property type="component" value="Unassembled WGS sequence"/>
</dbReference>
<dbReference type="GO" id="GO:0016020">
    <property type="term" value="C:membrane"/>
    <property type="evidence" value="ECO:0007669"/>
    <property type="project" value="UniProtKB-SubCell"/>
</dbReference>
<feature type="domain" description="NlpC/P60" evidence="10">
    <location>
        <begin position="52"/>
        <end position="173"/>
    </location>
</feature>
<keyword evidence="3" id="KW-0645">Protease</keyword>
<accession>A0A1R4B2K2</accession>
<evidence type="ECO:0000256" key="2">
    <source>
        <dbReference type="ARBA" id="ARBA00007074"/>
    </source>
</evidence>
<name>A0A1R4B2K2_9VIBR</name>
<reference evidence="11 12" key="1">
    <citation type="submission" date="2017-02" db="EMBL/GenBank/DDBJ databases">
        <authorList>
            <person name="Peterson S.W."/>
        </authorList>
    </citation>
    <scope>NUCLEOTIDE SEQUENCE [LARGE SCALE GENOMIC DNA]</scope>
    <source>
        <strain evidence="11 12">CECT 9027</strain>
    </source>
</reference>
<keyword evidence="9" id="KW-0449">Lipoprotein</keyword>
<evidence type="ECO:0000259" key="10">
    <source>
        <dbReference type="PROSITE" id="PS51935"/>
    </source>
</evidence>
<keyword evidence="12" id="KW-1185">Reference proteome</keyword>
<keyword evidence="11" id="KW-0121">Carboxypeptidase</keyword>
<dbReference type="GO" id="GO:0006508">
    <property type="term" value="P:proteolysis"/>
    <property type="evidence" value="ECO:0007669"/>
    <property type="project" value="UniProtKB-KW"/>
</dbReference>
<dbReference type="STRING" id="1918946.VPAL9027_01082"/>
<protein>
    <submittedName>
        <fullName evidence="11">Murein DD-endopeptidase MepS/Murein LD-carboxypeptidase</fullName>
        <ecNumber evidence="11">3.4.-.-</ecNumber>
    </submittedName>
</protein>
<dbReference type="Gene3D" id="3.90.1720.10">
    <property type="entry name" value="endopeptidase domain like (from Nostoc punctiforme)"/>
    <property type="match status" value="1"/>
</dbReference>
<keyword evidence="7" id="KW-0472">Membrane</keyword>
<dbReference type="EMBL" id="FUFT01000002">
    <property type="protein sequence ID" value="SJL83133.1"/>
    <property type="molecule type" value="Genomic_DNA"/>
</dbReference>
<dbReference type="PANTHER" id="PTHR47360:SF3">
    <property type="entry name" value="MUREIN DD-ENDOPEPTIDASE MEPS_MUREIN LD-CARBOXYPEPTIDASE"/>
    <property type="match status" value="1"/>
</dbReference>